<dbReference type="EMBL" id="CAJPIN010008038">
    <property type="protein sequence ID" value="CAG2058815.1"/>
    <property type="molecule type" value="Genomic_DNA"/>
</dbReference>
<gene>
    <name evidence="2" type="ORF">TPAB3V08_LOCUS5782</name>
</gene>
<proteinExistence type="predicted"/>
<evidence type="ECO:0000313" key="3">
    <source>
        <dbReference type="Proteomes" id="UP001153148"/>
    </source>
</evidence>
<sequence>MHCWLQDNKKKVLYMGVLNYYCSICERASSQDKPAREHVCYKNWTQSATATEADIIVDGFKQSVPMYGIVYAELIGDVDSSVMKRLIVAKPIGPDFKIKKIEFAIHILRNYVNRVKEIGSSGESQLESLNSVVTKFISGKRINYALRGSYQVRCSAVVHIKIATVSPRVNTKREPNTPTTHQGSPRSSAYSSAYGSLFGSSFCLLVCTRLKIADLQKMTQLLSVTEESALLPMLQPGDWVALEYDDNVYPGAIVTALHDGIEVNTMGPTENRRDYKWPIRKDEL</sequence>
<organism evidence="2 3">
    <name type="scientific">Timema podura</name>
    <name type="common">Walking stick</name>
    <dbReference type="NCBI Taxonomy" id="61482"/>
    <lineage>
        <taxon>Eukaryota</taxon>
        <taxon>Metazoa</taxon>
        <taxon>Ecdysozoa</taxon>
        <taxon>Arthropoda</taxon>
        <taxon>Hexapoda</taxon>
        <taxon>Insecta</taxon>
        <taxon>Pterygota</taxon>
        <taxon>Neoptera</taxon>
        <taxon>Polyneoptera</taxon>
        <taxon>Phasmatodea</taxon>
        <taxon>Timematodea</taxon>
        <taxon>Timematoidea</taxon>
        <taxon>Timematidae</taxon>
        <taxon>Timema</taxon>
    </lineage>
</organism>
<reference evidence="2" key="1">
    <citation type="submission" date="2021-03" db="EMBL/GenBank/DDBJ databases">
        <authorList>
            <person name="Tran Van P."/>
        </authorList>
    </citation>
    <scope>NUCLEOTIDE SEQUENCE</scope>
</reference>
<evidence type="ECO:0000259" key="1">
    <source>
        <dbReference type="Pfam" id="PF20700"/>
    </source>
</evidence>
<dbReference type="Pfam" id="PF20700">
    <property type="entry name" value="Mutator"/>
    <property type="match status" value="1"/>
</dbReference>
<name>A0ABN7NVW9_TIMPD</name>
<keyword evidence="3" id="KW-1185">Reference proteome</keyword>
<evidence type="ECO:0000313" key="2">
    <source>
        <dbReference type="EMBL" id="CAG2058815.1"/>
    </source>
</evidence>
<protein>
    <recommendedName>
        <fullName evidence="1">Mutator-like transposase domain-containing protein</fullName>
    </recommendedName>
</protein>
<dbReference type="InterPro" id="IPR049012">
    <property type="entry name" value="Mutator_transp_dom"/>
</dbReference>
<feature type="domain" description="Mutator-like transposase" evidence="1">
    <location>
        <begin position="6"/>
        <end position="137"/>
    </location>
</feature>
<accession>A0ABN7NVW9</accession>
<comment type="caution">
    <text evidence="2">The sequence shown here is derived from an EMBL/GenBank/DDBJ whole genome shotgun (WGS) entry which is preliminary data.</text>
</comment>
<dbReference type="Proteomes" id="UP001153148">
    <property type="component" value="Unassembled WGS sequence"/>
</dbReference>